<proteinExistence type="inferred from homology"/>
<dbReference type="InterPro" id="IPR039426">
    <property type="entry name" value="TonB-dep_rcpt-like"/>
</dbReference>
<dbReference type="SUPFAM" id="SSF49464">
    <property type="entry name" value="Carboxypeptidase regulatory domain-like"/>
    <property type="match status" value="1"/>
</dbReference>
<keyword evidence="6 8" id="KW-0472">Membrane</keyword>
<dbReference type="Pfam" id="PF13715">
    <property type="entry name" value="CarbopepD_reg_2"/>
    <property type="match status" value="1"/>
</dbReference>
<dbReference type="InterPro" id="IPR012910">
    <property type="entry name" value="Plug_dom"/>
</dbReference>
<dbReference type="Gene3D" id="2.170.130.10">
    <property type="entry name" value="TonB-dependent receptor, plug domain"/>
    <property type="match status" value="1"/>
</dbReference>
<dbReference type="InterPro" id="IPR000531">
    <property type="entry name" value="Beta-barrel_TonB"/>
</dbReference>
<dbReference type="InterPro" id="IPR023997">
    <property type="entry name" value="TonB-dep_OMP_SusC/RagA_CS"/>
</dbReference>
<evidence type="ECO:0000313" key="12">
    <source>
        <dbReference type="EMBL" id="EOS11597.1"/>
    </source>
</evidence>
<evidence type="ECO:0000256" key="6">
    <source>
        <dbReference type="ARBA" id="ARBA00023136"/>
    </source>
</evidence>
<comment type="caution">
    <text evidence="12">The sequence shown here is derived from an EMBL/GenBank/DDBJ whole genome shotgun (WGS) entry which is preliminary data.</text>
</comment>
<feature type="domain" description="TonB-dependent receptor plug" evidence="11">
    <location>
        <begin position="141"/>
        <end position="247"/>
    </location>
</feature>
<keyword evidence="2 8" id="KW-0813">Transport</keyword>
<dbReference type="Proteomes" id="UP000014200">
    <property type="component" value="Unassembled WGS sequence"/>
</dbReference>
<evidence type="ECO:0000256" key="1">
    <source>
        <dbReference type="ARBA" id="ARBA00004571"/>
    </source>
</evidence>
<dbReference type="InterPro" id="IPR036942">
    <property type="entry name" value="Beta-barrel_TonB_sf"/>
</dbReference>
<evidence type="ECO:0000256" key="3">
    <source>
        <dbReference type="ARBA" id="ARBA00022452"/>
    </source>
</evidence>
<evidence type="ECO:0000256" key="2">
    <source>
        <dbReference type="ARBA" id="ARBA00022448"/>
    </source>
</evidence>
<dbReference type="OrthoDB" id="9768177at2"/>
<evidence type="ECO:0000313" key="13">
    <source>
        <dbReference type="Proteomes" id="UP000014200"/>
    </source>
</evidence>
<name>R9I5T1_9BACT</name>
<dbReference type="Gene3D" id="2.60.40.1120">
    <property type="entry name" value="Carboxypeptidase-like, regulatory domain"/>
    <property type="match status" value="1"/>
</dbReference>
<dbReference type="Pfam" id="PF07715">
    <property type="entry name" value="Plug"/>
    <property type="match status" value="1"/>
</dbReference>
<evidence type="ECO:0000256" key="8">
    <source>
        <dbReference type="PROSITE-ProRule" id="PRU01360"/>
    </source>
</evidence>
<reference evidence="12 13" key="1">
    <citation type="submission" date="2013-04" db="EMBL/GenBank/DDBJ databases">
        <title>The Genome Sequence of Bacteroides massiliensis dnLKV3.</title>
        <authorList>
            <consortium name="The Broad Institute Genomics Platform"/>
            <consortium name="The Broad Institute Genome Sequencing Center for Infectious Disease"/>
            <person name="Earl A."/>
            <person name="Xavier R."/>
            <person name="Kuhn K."/>
            <person name="Stappenbeck T."/>
            <person name="Walker B."/>
            <person name="Young S."/>
            <person name="Zeng Q."/>
            <person name="Gargeya S."/>
            <person name="Fitzgerald M."/>
            <person name="Haas B."/>
            <person name="Abouelleil A."/>
            <person name="Allen A.W."/>
            <person name="Alvarado L."/>
            <person name="Arachchi H.M."/>
            <person name="Berlin A.M."/>
            <person name="Chapman S.B."/>
            <person name="Gainer-Dewar J."/>
            <person name="Goldberg J."/>
            <person name="Griggs A."/>
            <person name="Gujja S."/>
            <person name="Hansen M."/>
            <person name="Howarth C."/>
            <person name="Imamovic A."/>
            <person name="Ireland A."/>
            <person name="Larimer J."/>
            <person name="McCowan C."/>
            <person name="Murphy C."/>
            <person name="Pearson M."/>
            <person name="Poon T.W."/>
            <person name="Priest M."/>
            <person name="Roberts A."/>
            <person name="Saif S."/>
            <person name="Shea T."/>
            <person name="Sisk P."/>
            <person name="Sykes S."/>
            <person name="Wortman J."/>
            <person name="Nusbaum C."/>
            <person name="Birren B."/>
        </authorList>
    </citation>
    <scope>NUCLEOTIDE SEQUENCE [LARGE SCALE GENOMIC DNA]</scope>
    <source>
        <strain evidence="13">dnLKV3</strain>
    </source>
</reference>
<dbReference type="STRING" id="1235788.C802_02708"/>
<comment type="subcellular location">
    <subcellularLocation>
        <location evidence="1 8">Cell outer membrane</location>
        <topology evidence="1 8">Multi-pass membrane protein</topology>
    </subcellularLocation>
</comment>
<dbReference type="NCBIfam" id="TIGR04056">
    <property type="entry name" value="OMP_RagA_SusC"/>
    <property type="match status" value="1"/>
</dbReference>
<keyword evidence="7 8" id="KW-0998">Cell outer membrane</keyword>
<comment type="similarity">
    <text evidence="8 9">Belongs to the TonB-dependent receptor family.</text>
</comment>
<dbReference type="PROSITE" id="PS52016">
    <property type="entry name" value="TONB_DEPENDENT_REC_3"/>
    <property type="match status" value="1"/>
</dbReference>
<gene>
    <name evidence="12" type="ORF">C802_02708</name>
</gene>
<evidence type="ECO:0000259" key="10">
    <source>
        <dbReference type="Pfam" id="PF00593"/>
    </source>
</evidence>
<dbReference type="GO" id="GO:0009279">
    <property type="term" value="C:cell outer membrane"/>
    <property type="evidence" value="ECO:0007669"/>
    <property type="project" value="UniProtKB-SubCell"/>
</dbReference>
<sequence length="1046" mass="117238">MEMQDKSLEHIASKLRRLLPAAILLCLFLYIPVHGYGAEASVVQTAQQQSVKVTGTVIDSSGESVIGANVTVEGTTLGCITDLDGHFTLNVPIGSKLKISFIGYKDKIVIIKKGVSLNIELENDSQMLGEVQVVAYGVQKKVSVTGAISSMKGDDLLKTPVASVKNMLSGQVTGVSSVQYSGEPGADVADIYVRGIATYTGSSAPLIQVDGVERDMSQIDPNEVESITVLKDASATAVFGVRGANGVILITTKRGAEGKAKISFTTSLGVNVRTKDLEFANSYQYADYYNMLMVNDGGKPTFSNEQLVSFRDHTNPLLYPDINWIDYCMNKAAMQSQHNVNISGGTDRMRYFVSAGFYSQNGMFKQFGAADDFNFDYKRYNYRANLDFDVTKSTLLSVNIGGFVDIKQTPIADEDHAQFFRKLYWAVPFASPGIVNGKYVKSNSDYLPFTGRDGLGFYYGRGARIKTYNALNVDLALEQKLDFITKGLSLKLKGAYNSSYSNEKQASASVASYTPVVGDDGSISFKKQGADSQLSYSDGNFGKGRDWYMEMALNYVRRFGNHHVSALALYNQSKRYYPGGNYSYIPSRYVGLVGRVTYDWNSRYMAEFNVGYNGSENFAKDNRYGLFPAGSLGWVVSEEAFFKPIKKMIGYLKLRASVGLVGNDRNGSDRFIYLPGKYSYSGDGGYHFGQNVGNSKPGAWEASQSNPYSKWETSLKQNYGIDFSLLNDRLSISADWFKERRKDILTTPDYLPSVLGMVLPSMNIGEVENKGYELQVKWNDQCNDNFRYWTTFNLSHSENKIVYMNEVKQNESWMYKTGRKINSRLMYDFWGFYDETADARYQEEFDMPIADHGITLVPGDAIYKDLNKDGKLDGNDATRDIGYTDVPEYTAGLSFGFNWGKFDFSMQWTGAWNVDRMLSEFRRPLGDTNDKGLLLYQYDHTWRSSADTFTAEFPRASSSHASNNYCESDLCLKNSSYLRLKSVELGYNMDFPFLEKIKVKDCRLYLNGYNLLTFTDYMWGDPESRSSDRPNYPLTRVFNIGLKVGF</sequence>
<evidence type="ECO:0000259" key="11">
    <source>
        <dbReference type="Pfam" id="PF07715"/>
    </source>
</evidence>
<dbReference type="AlphaFoldDB" id="R9I5T1"/>
<dbReference type="HOGENOM" id="CLU_004317_1_0_10"/>
<feature type="domain" description="TonB-dependent receptor-like beta-barrel" evidence="10">
    <location>
        <begin position="445"/>
        <end position="1011"/>
    </location>
</feature>
<keyword evidence="13" id="KW-1185">Reference proteome</keyword>
<dbReference type="SUPFAM" id="SSF56935">
    <property type="entry name" value="Porins"/>
    <property type="match status" value="1"/>
</dbReference>
<keyword evidence="3 8" id="KW-1134">Transmembrane beta strand</keyword>
<evidence type="ECO:0000256" key="5">
    <source>
        <dbReference type="ARBA" id="ARBA00023077"/>
    </source>
</evidence>
<dbReference type="EMBL" id="ASSP01000017">
    <property type="protein sequence ID" value="EOS11597.1"/>
    <property type="molecule type" value="Genomic_DNA"/>
</dbReference>
<dbReference type="InterPro" id="IPR008969">
    <property type="entry name" value="CarboxyPept-like_regulatory"/>
</dbReference>
<evidence type="ECO:0000256" key="7">
    <source>
        <dbReference type="ARBA" id="ARBA00023237"/>
    </source>
</evidence>
<evidence type="ECO:0000256" key="4">
    <source>
        <dbReference type="ARBA" id="ARBA00022692"/>
    </source>
</evidence>
<protein>
    <submittedName>
        <fullName evidence="12">SusC/RagA family TonB-linked outer membrane protein</fullName>
    </submittedName>
</protein>
<dbReference type="InterPro" id="IPR023996">
    <property type="entry name" value="TonB-dep_OMP_SusC/RagA"/>
</dbReference>
<evidence type="ECO:0000256" key="9">
    <source>
        <dbReference type="RuleBase" id="RU003357"/>
    </source>
</evidence>
<keyword evidence="5 9" id="KW-0798">TonB box</keyword>
<dbReference type="PATRIC" id="fig|1235788.3.peg.2778"/>
<dbReference type="NCBIfam" id="TIGR04057">
    <property type="entry name" value="SusC_RagA_signa"/>
    <property type="match status" value="1"/>
</dbReference>
<dbReference type="Gene3D" id="2.40.170.20">
    <property type="entry name" value="TonB-dependent receptor, beta-barrel domain"/>
    <property type="match status" value="1"/>
</dbReference>
<dbReference type="InterPro" id="IPR037066">
    <property type="entry name" value="Plug_dom_sf"/>
</dbReference>
<dbReference type="RefSeq" id="WP_016277051.1">
    <property type="nucleotide sequence ID" value="NZ_JANKBR010000014.1"/>
</dbReference>
<dbReference type="FunFam" id="2.170.130.10:FF:000003">
    <property type="entry name" value="SusC/RagA family TonB-linked outer membrane protein"/>
    <property type="match status" value="1"/>
</dbReference>
<dbReference type="Pfam" id="PF00593">
    <property type="entry name" value="TonB_dep_Rec_b-barrel"/>
    <property type="match status" value="1"/>
</dbReference>
<accession>R9I5T1</accession>
<dbReference type="FunFam" id="2.60.40.1120:FF:000003">
    <property type="entry name" value="Outer membrane protein Omp121"/>
    <property type="match status" value="1"/>
</dbReference>
<keyword evidence="4 8" id="KW-0812">Transmembrane</keyword>
<organism evidence="12 13">
    <name type="scientific">Phocaeicola sartorii</name>
    <dbReference type="NCBI Taxonomy" id="671267"/>
    <lineage>
        <taxon>Bacteria</taxon>
        <taxon>Pseudomonadati</taxon>
        <taxon>Bacteroidota</taxon>
        <taxon>Bacteroidia</taxon>
        <taxon>Bacteroidales</taxon>
        <taxon>Bacteroidaceae</taxon>
        <taxon>Phocaeicola</taxon>
    </lineage>
</organism>